<proteinExistence type="predicted"/>
<evidence type="ECO:0000313" key="2">
    <source>
        <dbReference type="Proteomes" id="UP000684084"/>
    </source>
</evidence>
<dbReference type="Proteomes" id="UP000684084">
    <property type="component" value="Unassembled WGS sequence"/>
</dbReference>
<name>A0A916A0X6_9GLOM</name>
<protein>
    <submittedName>
        <fullName evidence="1">Uncharacterized protein</fullName>
    </submittedName>
</protein>
<dbReference type="OrthoDB" id="1727884at2759"/>
<comment type="caution">
    <text evidence="1">The sequence shown here is derived from an EMBL/GenBank/DDBJ whole genome shotgun (WGS) entry which is preliminary data.</text>
</comment>
<dbReference type="VEuPathDB" id="FungiDB:RhiirFUN_007265"/>
<evidence type="ECO:0000313" key="1">
    <source>
        <dbReference type="EMBL" id="CAB5394768.1"/>
    </source>
</evidence>
<sequence length="114" mass="13191">MLNWRCMKELHKTIVDDSEWKFFYDIENRILFYIVADMKECSDNITTYLVKKLALDHNDKNERILLADLTASHNTCFCILQNGLKILIAACNTFKSGAIEQLRVYVALGQNSNV</sequence>
<dbReference type="EMBL" id="CAGKOT010000091">
    <property type="protein sequence ID" value="CAB5394768.1"/>
    <property type="molecule type" value="Genomic_DNA"/>
</dbReference>
<gene>
    <name evidence="1" type="ORF">CHRIB12_LOCUS23488</name>
</gene>
<accession>A0A916A0X6</accession>
<organism evidence="1 2">
    <name type="scientific">Rhizophagus irregularis</name>
    <dbReference type="NCBI Taxonomy" id="588596"/>
    <lineage>
        <taxon>Eukaryota</taxon>
        <taxon>Fungi</taxon>
        <taxon>Fungi incertae sedis</taxon>
        <taxon>Mucoromycota</taxon>
        <taxon>Glomeromycotina</taxon>
        <taxon>Glomeromycetes</taxon>
        <taxon>Glomerales</taxon>
        <taxon>Glomeraceae</taxon>
        <taxon>Rhizophagus</taxon>
    </lineage>
</organism>
<dbReference type="AlphaFoldDB" id="A0A916A0X6"/>
<reference evidence="1" key="1">
    <citation type="submission" date="2020-05" db="EMBL/GenBank/DDBJ databases">
        <authorList>
            <person name="Rincon C."/>
            <person name="Sanders R I."/>
            <person name="Robbins C."/>
            <person name="Chaturvedi A."/>
        </authorList>
    </citation>
    <scope>NUCLEOTIDE SEQUENCE</scope>
    <source>
        <strain evidence="1">CHB12</strain>
    </source>
</reference>